<dbReference type="RefSeq" id="WP_216957983.1">
    <property type="nucleotide sequence ID" value="NZ_JAHOPB010000001.1"/>
</dbReference>
<dbReference type="Proteomes" id="UP000727907">
    <property type="component" value="Unassembled WGS sequence"/>
</dbReference>
<organism evidence="1 2">
    <name type="scientific">Reyranella humidisoli</name>
    <dbReference type="NCBI Taxonomy" id="2849149"/>
    <lineage>
        <taxon>Bacteria</taxon>
        <taxon>Pseudomonadati</taxon>
        <taxon>Pseudomonadota</taxon>
        <taxon>Alphaproteobacteria</taxon>
        <taxon>Hyphomicrobiales</taxon>
        <taxon>Reyranellaceae</taxon>
        <taxon>Reyranella</taxon>
    </lineage>
</organism>
<sequence>MFRPPSGPRAEVVEEQGLKATIPEIAPIADAGSLSVQAMYETNPYPRWTHLARRPPAAGRRA</sequence>
<reference evidence="1 2" key="1">
    <citation type="submission" date="2021-06" db="EMBL/GenBank/DDBJ databases">
        <authorList>
            <person name="Lee D.H."/>
        </authorList>
    </citation>
    <scope>NUCLEOTIDE SEQUENCE [LARGE SCALE GENOMIC DNA]</scope>
    <source>
        <strain evidence="1 2">MMS21-HV4-11</strain>
    </source>
</reference>
<protein>
    <submittedName>
        <fullName evidence="1">Uncharacterized protein</fullName>
    </submittedName>
</protein>
<accession>A0ABS6IGC3</accession>
<name>A0ABS6IGC3_9HYPH</name>
<comment type="caution">
    <text evidence="1">The sequence shown here is derived from an EMBL/GenBank/DDBJ whole genome shotgun (WGS) entry which is preliminary data.</text>
</comment>
<evidence type="ECO:0000313" key="2">
    <source>
        <dbReference type="Proteomes" id="UP000727907"/>
    </source>
</evidence>
<gene>
    <name evidence="1" type="ORF">KQ910_07715</name>
</gene>
<evidence type="ECO:0000313" key="1">
    <source>
        <dbReference type="EMBL" id="MBU8873646.1"/>
    </source>
</evidence>
<proteinExistence type="predicted"/>
<dbReference type="EMBL" id="JAHOPB010000001">
    <property type="protein sequence ID" value="MBU8873646.1"/>
    <property type="molecule type" value="Genomic_DNA"/>
</dbReference>
<keyword evidence="2" id="KW-1185">Reference proteome</keyword>